<keyword evidence="2" id="KW-0472">Membrane</keyword>
<sequence length="645" mass="67715">MNVLLSPATEMWTAARRFYFWCHRHPVAGGSFLVVVFVWALMLIAAAPAYAEAAANAVSLTDSHGVPIDAYQLLAIELHRTPILNTLAPNEWLWTEFWKLSVEASRSFIEMMAFVLAFEWIDWVALPVQAVAAALHEVIGNAGWIPFALSLTAFVAGIAIWSGRTGSGVLEILSAAFAVALLGGALADPTQFLVREGGGFDTMQRWGQELSEAIVGGREAQFGDAITQPLVDILVRMPYQMVSFDRMIDGSCEDTFTDIMMSPKVTEDNFVWQEVAKCNPAAGAYVESGSPRVLWLLLVAGTGRLAVLVLIGVLSLIFFVLVVFALWHSVMLVVGLFKALLPGNRRMAWKAGLGMMVSLLSMLVVLVLMGSLLRVVVDFINQALEVASFELIMLALTSLLGVLVVVTIIAVHRMLMAAKASGSWLGRLGVAMPEVPQSNVGARAAAMAHTGMQLANTAANVHQSKKMQDLSGGEKAASQVTSGESGGGSPKPATGATPPPLEAKFESMPESSKPSPAPTGPGSSATTPEDSASTPTRSNRARSALKSGAKIALSAAASGGTAAVVTAAGELGAGATGAWSDRAAAAASAESPPRRIAVDSTGQGLVLSPQSSPPLSEGQVPATSPQVLELRKQLESVRSSTSGSE</sequence>
<reference evidence="3 4" key="1">
    <citation type="submission" date="2017-02" db="EMBL/GenBank/DDBJ databases">
        <authorList>
            <person name="Peterson S.W."/>
        </authorList>
    </citation>
    <scope>NUCLEOTIDE SEQUENCE [LARGE SCALE GENOMIC DNA]</scope>
    <source>
        <strain evidence="3 4">LMG 22410</strain>
    </source>
</reference>
<dbReference type="GeneID" id="303172501"/>
<feature type="transmembrane region" description="Helical" evidence="2">
    <location>
        <begin position="389"/>
        <end position="411"/>
    </location>
</feature>
<gene>
    <name evidence="3" type="ORF">CZ674_04690</name>
</gene>
<evidence type="ECO:0000256" key="2">
    <source>
        <dbReference type="SAM" id="Phobius"/>
    </source>
</evidence>
<feature type="compositionally biased region" description="Polar residues" evidence="1">
    <location>
        <begin position="529"/>
        <end position="538"/>
    </location>
</feature>
<keyword evidence="2" id="KW-1133">Transmembrane helix</keyword>
<feature type="transmembrane region" description="Helical" evidence="2">
    <location>
        <begin position="27"/>
        <end position="51"/>
    </location>
</feature>
<evidence type="ECO:0000313" key="3">
    <source>
        <dbReference type="EMBL" id="SJM55765.1"/>
    </source>
</evidence>
<feature type="region of interest" description="Disordered" evidence="1">
    <location>
        <begin position="578"/>
        <end position="627"/>
    </location>
</feature>
<feature type="compositionally biased region" description="Low complexity" evidence="1">
    <location>
        <begin position="605"/>
        <end position="616"/>
    </location>
</feature>
<feature type="region of interest" description="Disordered" evidence="1">
    <location>
        <begin position="459"/>
        <end position="547"/>
    </location>
</feature>
<organism evidence="3 4">
    <name type="scientific">Agrococcus casei LMG 22410</name>
    <dbReference type="NCBI Taxonomy" id="1255656"/>
    <lineage>
        <taxon>Bacteria</taxon>
        <taxon>Bacillati</taxon>
        <taxon>Actinomycetota</taxon>
        <taxon>Actinomycetes</taxon>
        <taxon>Micrococcales</taxon>
        <taxon>Microbacteriaceae</taxon>
        <taxon>Agrococcus</taxon>
    </lineage>
</organism>
<dbReference type="RefSeq" id="WP_086991392.1">
    <property type="nucleotide sequence ID" value="NZ_FUHU01000025.1"/>
</dbReference>
<feature type="transmembrane region" description="Helical" evidence="2">
    <location>
        <begin position="353"/>
        <end position="377"/>
    </location>
</feature>
<feature type="transmembrane region" description="Helical" evidence="2">
    <location>
        <begin position="142"/>
        <end position="162"/>
    </location>
</feature>
<evidence type="ECO:0000256" key="1">
    <source>
        <dbReference type="SAM" id="MobiDB-lite"/>
    </source>
</evidence>
<dbReference type="EMBL" id="FUHU01000025">
    <property type="protein sequence ID" value="SJM55765.1"/>
    <property type="molecule type" value="Genomic_DNA"/>
</dbReference>
<keyword evidence="4" id="KW-1185">Reference proteome</keyword>
<proteinExistence type="predicted"/>
<dbReference type="OrthoDB" id="4493164at2"/>
<dbReference type="AlphaFoldDB" id="A0A1R4FIJ1"/>
<dbReference type="Proteomes" id="UP000195787">
    <property type="component" value="Unassembled WGS sequence"/>
</dbReference>
<evidence type="ECO:0000313" key="4">
    <source>
        <dbReference type="Proteomes" id="UP000195787"/>
    </source>
</evidence>
<feature type="compositionally biased region" description="Low complexity" evidence="1">
    <location>
        <begin position="578"/>
        <end position="591"/>
    </location>
</feature>
<keyword evidence="2" id="KW-0812">Transmembrane</keyword>
<protein>
    <submittedName>
        <fullName evidence="3">INTEGRAL MEMBRANE PROTEIN (Rhomboid family)</fullName>
    </submittedName>
</protein>
<accession>A0A1R4FIJ1</accession>
<name>A0A1R4FIJ1_9MICO</name>
<feature type="transmembrane region" description="Helical" evidence="2">
    <location>
        <begin position="168"/>
        <end position="187"/>
    </location>
</feature>